<dbReference type="InterPro" id="IPR050250">
    <property type="entry name" value="Macrolide_Exporter_MacB"/>
</dbReference>
<dbReference type="EMBL" id="JAHLFE010000163">
    <property type="protein sequence ID" value="MBU3844767.1"/>
    <property type="molecule type" value="Genomic_DNA"/>
</dbReference>
<dbReference type="AlphaFoldDB" id="A0A948WZP4"/>
<protein>
    <submittedName>
        <fullName evidence="9">ABC transporter permease</fullName>
    </submittedName>
</protein>
<accession>A0A948WZP4</accession>
<dbReference type="GO" id="GO:0005886">
    <property type="term" value="C:plasma membrane"/>
    <property type="evidence" value="ECO:0007669"/>
    <property type="project" value="UniProtKB-SubCell"/>
</dbReference>
<feature type="domain" description="ABC3 transporter permease C-terminal" evidence="8">
    <location>
        <begin position="271"/>
        <end position="385"/>
    </location>
</feature>
<evidence type="ECO:0000313" key="9">
    <source>
        <dbReference type="EMBL" id="MBU3844767.1"/>
    </source>
</evidence>
<organism evidence="9 10">
    <name type="scientific">Candidatus Anaerobiospirillum pullicola</name>
    <dbReference type="NCBI Taxonomy" id="2838451"/>
    <lineage>
        <taxon>Bacteria</taxon>
        <taxon>Pseudomonadati</taxon>
        <taxon>Pseudomonadota</taxon>
        <taxon>Gammaproteobacteria</taxon>
        <taxon>Aeromonadales</taxon>
        <taxon>Succinivibrionaceae</taxon>
        <taxon>Anaerobiospirillum</taxon>
    </lineage>
</organism>
<comment type="caution">
    <text evidence="9">The sequence shown here is derived from an EMBL/GenBank/DDBJ whole genome shotgun (WGS) entry which is preliminary data.</text>
</comment>
<dbReference type="GO" id="GO:0022857">
    <property type="term" value="F:transmembrane transporter activity"/>
    <property type="evidence" value="ECO:0007669"/>
    <property type="project" value="TreeGrafter"/>
</dbReference>
<dbReference type="Pfam" id="PF02687">
    <property type="entry name" value="FtsX"/>
    <property type="match status" value="1"/>
</dbReference>
<dbReference type="InterPro" id="IPR003838">
    <property type="entry name" value="ABC3_permease_C"/>
</dbReference>
<comment type="subcellular location">
    <subcellularLocation>
        <location evidence="1">Cell membrane</location>
        <topology evidence="1">Multi-pass membrane protein</topology>
    </subcellularLocation>
</comment>
<sequence>MFWKIALRELSFDRMMTWCQIAAVASILAPLLLLFSLRNGILQEIEHRLLNDPQVLSLSLDTSYRLDQSFFTKLAALPEVGFVVPEITALNAIVDLKVPGSAAKISVMVTAVGDPIVTGSKIPYTSELTDTECFINEGLAKRFGLDVGHKVQILVTRVKNKIHQVSRVEFTVKGIISERFVNDDYVLLNSNVVNALDDYRSGYEPLIFSDGSQVNTLERYYAKFRLYAKDMQSVIPLYYALVEQHFNVRSKVQEIENLQAIDRVLNIVFGVVALVSVIGGAIALGGLMLSSLKAKKRNLVLLRLMGQRPRDTYALVLVEAWLVSLMGFILGLALYLVGSIIFNTYFQSFMAGMVISELNWWHFAVFLGCTLLLSSLTALWTAKYVLLKVQIADILREA</sequence>
<dbReference type="PANTHER" id="PTHR30572">
    <property type="entry name" value="MEMBRANE COMPONENT OF TRANSPORTER-RELATED"/>
    <property type="match status" value="1"/>
</dbReference>
<feature type="transmembrane region" description="Helical" evidence="7">
    <location>
        <begin position="361"/>
        <end position="386"/>
    </location>
</feature>
<name>A0A948WZP4_9GAMM</name>
<evidence type="ECO:0000259" key="8">
    <source>
        <dbReference type="Pfam" id="PF02687"/>
    </source>
</evidence>
<evidence type="ECO:0000256" key="1">
    <source>
        <dbReference type="ARBA" id="ARBA00004651"/>
    </source>
</evidence>
<evidence type="ECO:0000256" key="6">
    <source>
        <dbReference type="ARBA" id="ARBA00038076"/>
    </source>
</evidence>
<feature type="transmembrane region" description="Helical" evidence="7">
    <location>
        <begin position="267"/>
        <end position="292"/>
    </location>
</feature>
<evidence type="ECO:0000256" key="4">
    <source>
        <dbReference type="ARBA" id="ARBA00022989"/>
    </source>
</evidence>
<keyword evidence="4 7" id="KW-1133">Transmembrane helix</keyword>
<gene>
    <name evidence="9" type="ORF">H9847_07885</name>
</gene>
<reference evidence="9" key="1">
    <citation type="journal article" date="2021" name="PeerJ">
        <title>Extensive microbial diversity within the chicken gut microbiome revealed by metagenomics and culture.</title>
        <authorList>
            <person name="Gilroy R."/>
            <person name="Ravi A."/>
            <person name="Getino M."/>
            <person name="Pursley I."/>
            <person name="Horton D.L."/>
            <person name="Alikhan N.F."/>
            <person name="Baker D."/>
            <person name="Gharbi K."/>
            <person name="Hall N."/>
            <person name="Watson M."/>
            <person name="Adriaenssens E.M."/>
            <person name="Foster-Nyarko E."/>
            <person name="Jarju S."/>
            <person name="Secka A."/>
            <person name="Antonio M."/>
            <person name="Oren A."/>
            <person name="Chaudhuri R.R."/>
            <person name="La Ragione R."/>
            <person name="Hildebrand F."/>
            <person name="Pallen M.J."/>
        </authorList>
    </citation>
    <scope>NUCLEOTIDE SEQUENCE</scope>
    <source>
        <strain evidence="9">378</strain>
    </source>
</reference>
<evidence type="ECO:0000256" key="3">
    <source>
        <dbReference type="ARBA" id="ARBA00022692"/>
    </source>
</evidence>
<keyword evidence="5 7" id="KW-0472">Membrane</keyword>
<keyword evidence="3 7" id="KW-0812">Transmembrane</keyword>
<dbReference type="Proteomes" id="UP000733611">
    <property type="component" value="Unassembled WGS sequence"/>
</dbReference>
<proteinExistence type="inferred from homology"/>
<reference evidence="9" key="2">
    <citation type="submission" date="2021-04" db="EMBL/GenBank/DDBJ databases">
        <authorList>
            <person name="Gilroy R."/>
        </authorList>
    </citation>
    <scope>NUCLEOTIDE SEQUENCE</scope>
    <source>
        <strain evidence="9">378</strain>
    </source>
</reference>
<feature type="transmembrane region" description="Helical" evidence="7">
    <location>
        <begin position="313"/>
        <end position="341"/>
    </location>
</feature>
<comment type="similarity">
    <text evidence="6">Belongs to the ABC-4 integral membrane protein family.</text>
</comment>
<keyword evidence="2" id="KW-1003">Cell membrane</keyword>
<evidence type="ECO:0000256" key="5">
    <source>
        <dbReference type="ARBA" id="ARBA00023136"/>
    </source>
</evidence>
<evidence type="ECO:0000256" key="2">
    <source>
        <dbReference type="ARBA" id="ARBA00022475"/>
    </source>
</evidence>
<dbReference type="PANTHER" id="PTHR30572:SF4">
    <property type="entry name" value="ABC TRANSPORTER PERMEASE YTRF"/>
    <property type="match status" value="1"/>
</dbReference>
<evidence type="ECO:0000256" key="7">
    <source>
        <dbReference type="SAM" id="Phobius"/>
    </source>
</evidence>
<evidence type="ECO:0000313" key="10">
    <source>
        <dbReference type="Proteomes" id="UP000733611"/>
    </source>
</evidence>